<sequence>MFIGDILHRNPILETIDFNKILHFIQLASELRFDIANVEDGRVNTEADIAPRYMPIVQQGFIARTVGIRLQLIPVLWRAFKDFIWTKRRPAEEQQQLLQDFEDGGWSIGITMHVLAPPSRKCTNVHCERKNLEMRAQDKQVRDAVVFTRDHGPQAAKAILLTCPACKTCYRDNYCVHSKSDTRTYYFDLPEFIQVGDHHFVETSMAKDWTDSMVVSHTSATNLATVYELSRTRDLDLYYSRPRISHRDARLPYSGILTSEQVWHTFVILALLRSHRVRRVPLSVPHDGSQRARFEDAMKQQNERVIKHGQPEITHYCDACMRIFARVNEDGERDFYKTQVVVADGLTIGHPCCKEFRCPDPLQHAHDHFCEQHYGLHNICYVTNCKRSCTPTATTSKTCQLEEHQEMERQSRERTTAMFALSRRREAQKKLARTADSTAPTAADFEFDDAEEWFEVDGAGQLSQHIDSHPVNIGVSDEVASQDQRACPGKTPRARKILLSRRRTACEVTFVRPCGVIVGRGTMFGAEAVSNVLDMGEVLFSVPGAQKPEHFIYDTACDAHRQARNRESDFWKSVGMCVDVWHLKNKHKTTHTYCRDHCNPADYPELKTADGKGWYFNTSIAEQVNVWLGGYQAIVREMLPTKYNFFLDEMVRLRNINTLESLKRKHLVPTYYPVGS</sequence>
<dbReference type="KEGG" id="cput:CONPUDRAFT_65625"/>
<protein>
    <recommendedName>
        <fullName evidence="5">CxC5 like cysteine cluster associated with KDZ domain-containing protein</fullName>
    </recommendedName>
</protein>
<proteinExistence type="predicted"/>
<accession>A0A5M3M8W1</accession>
<dbReference type="Pfam" id="PF18721">
    <property type="entry name" value="CxC6"/>
    <property type="match status" value="1"/>
</dbReference>
<evidence type="ECO:0000313" key="4">
    <source>
        <dbReference type="Proteomes" id="UP000053558"/>
    </source>
</evidence>
<gene>
    <name evidence="3" type="ORF">CONPUDRAFT_65625</name>
</gene>
<dbReference type="GeneID" id="19208436"/>
<dbReference type="InterPro" id="IPR041539">
    <property type="entry name" value="CxC5"/>
</dbReference>
<dbReference type="Pfam" id="PF18718">
    <property type="entry name" value="CxC5"/>
    <property type="match status" value="1"/>
</dbReference>
<evidence type="ECO:0008006" key="5">
    <source>
        <dbReference type="Google" id="ProtNLM"/>
    </source>
</evidence>
<feature type="domain" description="CxC5 like cysteine cluster associated with KDZ" evidence="1">
    <location>
        <begin position="110"/>
        <end position="230"/>
    </location>
</feature>
<dbReference type="OMA" id="HAVTHAY"/>
<dbReference type="RefSeq" id="XP_007774093.1">
    <property type="nucleotide sequence ID" value="XM_007775903.1"/>
</dbReference>
<dbReference type="OrthoDB" id="2639189at2759"/>
<name>A0A5M3M8W1_CONPW</name>
<feature type="domain" description="CxC6 like cysteine cluster associated with KDZ" evidence="2">
    <location>
        <begin position="342"/>
        <end position="409"/>
    </location>
</feature>
<dbReference type="InterPro" id="IPR040898">
    <property type="entry name" value="CxC6"/>
</dbReference>
<evidence type="ECO:0000259" key="2">
    <source>
        <dbReference type="Pfam" id="PF18721"/>
    </source>
</evidence>
<reference evidence="4" key="1">
    <citation type="journal article" date="2012" name="Science">
        <title>The Paleozoic origin of enzymatic lignin decomposition reconstructed from 31 fungal genomes.</title>
        <authorList>
            <person name="Floudas D."/>
            <person name="Binder M."/>
            <person name="Riley R."/>
            <person name="Barry K."/>
            <person name="Blanchette R.A."/>
            <person name="Henrissat B."/>
            <person name="Martinez A.T."/>
            <person name="Otillar R."/>
            <person name="Spatafora J.W."/>
            <person name="Yadav J.S."/>
            <person name="Aerts A."/>
            <person name="Benoit I."/>
            <person name="Boyd A."/>
            <person name="Carlson A."/>
            <person name="Copeland A."/>
            <person name="Coutinho P.M."/>
            <person name="de Vries R.P."/>
            <person name="Ferreira P."/>
            <person name="Findley K."/>
            <person name="Foster B."/>
            <person name="Gaskell J."/>
            <person name="Glotzer D."/>
            <person name="Gorecki P."/>
            <person name="Heitman J."/>
            <person name="Hesse C."/>
            <person name="Hori C."/>
            <person name="Igarashi K."/>
            <person name="Jurgens J.A."/>
            <person name="Kallen N."/>
            <person name="Kersten P."/>
            <person name="Kohler A."/>
            <person name="Kuees U."/>
            <person name="Kumar T.K.A."/>
            <person name="Kuo A."/>
            <person name="LaButti K."/>
            <person name="Larrondo L.F."/>
            <person name="Lindquist E."/>
            <person name="Ling A."/>
            <person name="Lombard V."/>
            <person name="Lucas S."/>
            <person name="Lundell T."/>
            <person name="Martin R."/>
            <person name="McLaughlin D.J."/>
            <person name="Morgenstern I."/>
            <person name="Morin E."/>
            <person name="Murat C."/>
            <person name="Nagy L.G."/>
            <person name="Nolan M."/>
            <person name="Ohm R.A."/>
            <person name="Patyshakuliyeva A."/>
            <person name="Rokas A."/>
            <person name="Ruiz-Duenas F.J."/>
            <person name="Sabat G."/>
            <person name="Salamov A."/>
            <person name="Samejima M."/>
            <person name="Schmutz J."/>
            <person name="Slot J.C."/>
            <person name="St John F."/>
            <person name="Stenlid J."/>
            <person name="Sun H."/>
            <person name="Sun S."/>
            <person name="Syed K."/>
            <person name="Tsang A."/>
            <person name="Wiebenga A."/>
            <person name="Young D."/>
            <person name="Pisabarro A."/>
            <person name="Eastwood D.C."/>
            <person name="Martin F."/>
            <person name="Cullen D."/>
            <person name="Grigoriev I.V."/>
            <person name="Hibbett D.S."/>
        </authorList>
    </citation>
    <scope>NUCLEOTIDE SEQUENCE [LARGE SCALE GENOMIC DNA]</scope>
    <source>
        <strain evidence="4">RWD-64-598 SS2</strain>
    </source>
</reference>
<dbReference type="Proteomes" id="UP000053558">
    <property type="component" value="Unassembled WGS sequence"/>
</dbReference>
<evidence type="ECO:0000313" key="3">
    <source>
        <dbReference type="EMBL" id="EIW75649.1"/>
    </source>
</evidence>
<dbReference type="AlphaFoldDB" id="A0A5M3M8W1"/>
<evidence type="ECO:0000259" key="1">
    <source>
        <dbReference type="Pfam" id="PF18718"/>
    </source>
</evidence>
<comment type="caution">
    <text evidence="3">The sequence shown here is derived from an EMBL/GenBank/DDBJ whole genome shotgun (WGS) entry which is preliminary data.</text>
</comment>
<organism evidence="3 4">
    <name type="scientific">Coniophora puteana (strain RWD-64-598)</name>
    <name type="common">Brown rot fungus</name>
    <dbReference type="NCBI Taxonomy" id="741705"/>
    <lineage>
        <taxon>Eukaryota</taxon>
        <taxon>Fungi</taxon>
        <taxon>Dikarya</taxon>
        <taxon>Basidiomycota</taxon>
        <taxon>Agaricomycotina</taxon>
        <taxon>Agaricomycetes</taxon>
        <taxon>Agaricomycetidae</taxon>
        <taxon>Boletales</taxon>
        <taxon>Coniophorineae</taxon>
        <taxon>Coniophoraceae</taxon>
        <taxon>Coniophora</taxon>
    </lineage>
</organism>
<dbReference type="EMBL" id="JH711588">
    <property type="protein sequence ID" value="EIW75649.1"/>
    <property type="molecule type" value="Genomic_DNA"/>
</dbReference>
<keyword evidence="4" id="KW-1185">Reference proteome</keyword>